<dbReference type="OrthoDB" id="9814648at2"/>
<dbReference type="Pfam" id="PF13302">
    <property type="entry name" value="Acetyltransf_3"/>
    <property type="match status" value="1"/>
</dbReference>
<dbReference type="EMBL" id="FMHW01000002">
    <property type="protein sequence ID" value="SCL34080.1"/>
    <property type="molecule type" value="Genomic_DNA"/>
</dbReference>
<organism evidence="3 4">
    <name type="scientific">Micromonospora pallida</name>
    <dbReference type="NCBI Taxonomy" id="145854"/>
    <lineage>
        <taxon>Bacteria</taxon>
        <taxon>Bacillati</taxon>
        <taxon>Actinomycetota</taxon>
        <taxon>Actinomycetes</taxon>
        <taxon>Micromonosporales</taxon>
        <taxon>Micromonosporaceae</taxon>
        <taxon>Micromonospora</taxon>
    </lineage>
</organism>
<dbReference type="GO" id="GO:0016747">
    <property type="term" value="F:acyltransferase activity, transferring groups other than amino-acyl groups"/>
    <property type="evidence" value="ECO:0007669"/>
    <property type="project" value="InterPro"/>
</dbReference>
<gene>
    <name evidence="3" type="ORF">GA0074692_3739</name>
</gene>
<dbReference type="PROSITE" id="PS51186">
    <property type="entry name" value="GNAT"/>
    <property type="match status" value="1"/>
</dbReference>
<keyword evidence="3" id="KW-0808">Transferase</keyword>
<dbReference type="AlphaFoldDB" id="A0A1C6SX59"/>
<name>A0A1C6SX59_9ACTN</name>
<feature type="region of interest" description="Disordered" evidence="1">
    <location>
        <begin position="1"/>
        <end position="56"/>
    </location>
</feature>
<accession>A0A1C6SX59</accession>
<evidence type="ECO:0000256" key="1">
    <source>
        <dbReference type="SAM" id="MobiDB-lite"/>
    </source>
</evidence>
<dbReference type="PANTHER" id="PTHR43610:SF1">
    <property type="entry name" value="N-ACETYLTRANSFERASE DOMAIN-CONTAINING PROTEIN"/>
    <property type="match status" value="1"/>
</dbReference>
<evidence type="ECO:0000313" key="3">
    <source>
        <dbReference type="EMBL" id="SCL34080.1"/>
    </source>
</evidence>
<evidence type="ECO:0000259" key="2">
    <source>
        <dbReference type="PROSITE" id="PS51186"/>
    </source>
</evidence>
<dbReference type="InterPro" id="IPR016181">
    <property type="entry name" value="Acyl_CoA_acyltransferase"/>
</dbReference>
<proteinExistence type="predicted"/>
<dbReference type="STRING" id="145854.GA0074692_3739"/>
<evidence type="ECO:0000313" key="4">
    <source>
        <dbReference type="Proteomes" id="UP000198959"/>
    </source>
</evidence>
<dbReference type="PANTHER" id="PTHR43610">
    <property type="entry name" value="BLL6696 PROTEIN"/>
    <property type="match status" value="1"/>
</dbReference>
<dbReference type="InterPro" id="IPR000182">
    <property type="entry name" value="GNAT_dom"/>
</dbReference>
<protein>
    <submittedName>
        <fullName evidence="3">Protein N-acetyltransferase, RimJ/RimL family</fullName>
    </submittedName>
</protein>
<sequence length="248" mass="26953">MHTEPPIAASPTTPAAAEPVPAAPERVTVASPPTAAPRPATAVPSPTAASEPATVAPERVPDFADKPTLTGKRVLLRPFLDGDLLELRVAHADPEVIRLTGIAGRQHSEEKLVHWYDTRNAQTDRLDLAVVDRATGACVGEVVLNQWDAHNRSCNFRTLIGPGGRDRGLGTEAVRLIVGHGFERLGLHRISLEVYHFNPRARRVYEKVGFVAEGVLRDALRDDDRWVDATVMSILAPEWAAHRGHPEG</sequence>
<dbReference type="Gene3D" id="3.40.630.30">
    <property type="match status" value="1"/>
</dbReference>
<feature type="domain" description="N-acetyltransferase" evidence="2">
    <location>
        <begin position="74"/>
        <end position="237"/>
    </location>
</feature>
<dbReference type="Proteomes" id="UP000198959">
    <property type="component" value="Unassembled WGS sequence"/>
</dbReference>
<dbReference type="SUPFAM" id="SSF55729">
    <property type="entry name" value="Acyl-CoA N-acyltransferases (Nat)"/>
    <property type="match status" value="1"/>
</dbReference>
<reference evidence="4" key="1">
    <citation type="submission" date="2016-06" db="EMBL/GenBank/DDBJ databases">
        <authorList>
            <person name="Varghese N."/>
            <person name="Submissions Spin"/>
        </authorList>
    </citation>
    <scope>NUCLEOTIDE SEQUENCE [LARGE SCALE GENOMIC DNA]</scope>
    <source>
        <strain evidence="4">DSM 43817</strain>
    </source>
</reference>
<keyword evidence="4" id="KW-1185">Reference proteome</keyword>